<proteinExistence type="predicted"/>
<evidence type="ECO:0000259" key="1">
    <source>
        <dbReference type="Pfam" id="PF19994"/>
    </source>
</evidence>
<dbReference type="Pfam" id="PF19994">
    <property type="entry name" value="GASH"/>
    <property type="match status" value="1"/>
</dbReference>
<accession>A0A0P1GXN3</accession>
<evidence type="ECO:0000313" key="3">
    <source>
        <dbReference type="Proteomes" id="UP000054935"/>
    </source>
</evidence>
<dbReference type="OrthoDB" id="958025at2"/>
<organism evidence="2 3">
    <name type="scientific">Tropicibacter naphthalenivorans</name>
    <dbReference type="NCBI Taxonomy" id="441103"/>
    <lineage>
        <taxon>Bacteria</taxon>
        <taxon>Pseudomonadati</taxon>
        <taxon>Pseudomonadota</taxon>
        <taxon>Alphaproteobacteria</taxon>
        <taxon>Rhodobacterales</taxon>
        <taxon>Roseobacteraceae</taxon>
        <taxon>Tropicibacter</taxon>
    </lineage>
</organism>
<dbReference type="InterPro" id="IPR045523">
    <property type="entry name" value="GASH"/>
</dbReference>
<dbReference type="Proteomes" id="UP000054935">
    <property type="component" value="Unassembled WGS sequence"/>
</dbReference>
<gene>
    <name evidence="2" type="ORF">TRN7648_03462</name>
</gene>
<sequence length="443" mass="47850">MGGLILQGFLVKGLIDVGGDDTKLEKLSQAAKDLASALKKKPSKALSYSLIAFDPDAPEDDPVVQEALAALQKRWVTYRNTFADMPISVVRAILLDAIVDAATEDDRVGVCFVASARNALPLMPVDSERDIWIDIVKKIERRVDEVAEKEWATPETISIKSMKYQQPSIGSPKITFGEVSEADLQIALRAAAGPHDQSNNPTNGNRYFPNQNPANWVSEFGDMSGTAISDAINSAISEVAVSDPDLSEPFGNLVSAVSGYVDEALNSFSAATAGLQRRTKLLWWREALYSPSAAKSYRELSPTTAAALMALDLFETVPLFTPASVSAFLGETVLRLGAETVEAQKTICELVKEAQDHDDLSPLRAIAAKLADVPEGRGPLLALIGHPAHANARREEDFQRLTGLSPSSKLDPVSWAGWLFRELQASKAAIDALSAKRRPARNA</sequence>
<evidence type="ECO:0000313" key="2">
    <source>
        <dbReference type="EMBL" id="CUH81426.1"/>
    </source>
</evidence>
<keyword evidence="3" id="KW-1185">Reference proteome</keyword>
<name>A0A0P1GXN3_9RHOB</name>
<protein>
    <recommendedName>
        <fullName evidence="1">GTPase-associated system helical domain-containing protein</fullName>
    </recommendedName>
</protein>
<feature type="domain" description="GTPase-associated system helical" evidence="1">
    <location>
        <begin position="6"/>
        <end position="427"/>
    </location>
</feature>
<reference evidence="2 3" key="1">
    <citation type="submission" date="2015-09" db="EMBL/GenBank/DDBJ databases">
        <authorList>
            <consortium name="Swine Surveillance"/>
        </authorList>
    </citation>
    <scope>NUCLEOTIDE SEQUENCE [LARGE SCALE GENOMIC DNA]</scope>
    <source>
        <strain evidence="2 3">CECT 7648</strain>
    </source>
</reference>
<dbReference type="AlphaFoldDB" id="A0A0P1GXN3"/>
<dbReference type="EMBL" id="CYSE01000008">
    <property type="protein sequence ID" value="CUH81426.1"/>
    <property type="molecule type" value="Genomic_DNA"/>
</dbReference>
<dbReference type="STRING" id="441103.TRN7648_03462"/>
<dbReference type="RefSeq" id="WP_058248885.1">
    <property type="nucleotide sequence ID" value="NZ_CYSE01000008.1"/>
</dbReference>